<evidence type="ECO:0000313" key="12">
    <source>
        <dbReference type="Proteomes" id="UP000054558"/>
    </source>
</evidence>
<evidence type="ECO:0000256" key="1">
    <source>
        <dbReference type="ARBA" id="ARBA00010406"/>
    </source>
</evidence>
<dbReference type="NCBIfam" id="TIGR02506">
    <property type="entry name" value="NrdE_NrdA"/>
    <property type="match status" value="1"/>
</dbReference>
<dbReference type="Pfam" id="PF03477">
    <property type="entry name" value="ATP-cone"/>
    <property type="match status" value="1"/>
</dbReference>
<evidence type="ECO:0000256" key="4">
    <source>
        <dbReference type="ARBA" id="ARBA00022741"/>
    </source>
</evidence>
<dbReference type="UniPathway" id="UPA00326"/>
<evidence type="ECO:0000256" key="7">
    <source>
        <dbReference type="ARBA" id="ARBA00023116"/>
    </source>
</evidence>
<dbReference type="GO" id="GO:0009263">
    <property type="term" value="P:deoxyribonucleotide biosynthetic process"/>
    <property type="evidence" value="ECO:0000318"/>
    <property type="project" value="GO_Central"/>
</dbReference>
<sequence>MEVTKRSGSREGVSFDKITQRLSALCNNVHQPYAEKPAYGYFKSSQRVKDRSPRVTGAPLLHADPVKVVQRVSNSLYDQVTTEEIDILTAEIAESLKTIHPDYGVLAARIIVSNLHKGTPATLRESVKLLGKRWDKALYDRIMSDDSLCDTLEAAMDHSKSYAIDYFAAKTLTKGYLLSKGGRPAERPQHMWMRVALFIHGPNDLERVLETYTLLSEGYFTHASPTLFNARTSRPQLASCFLVGTEDSIEGIYQTLKKCALLSKWGGGIGVHIHSIRSDGSPIEGTGGDSTGIVPMLQNFNSLARYVNQGGKRKGSITIYLEPWHADIFDFLELRKNSGKEEMRCRDLFTALWVPDLFIKRVEEDGMWSLFDPNKAPGLPDCYGAQFEKLYASYEATPGLASRVVRAKAVWSAMLTAQVEGGTPYVLFKDAVNRKSNQRHLGTIKSSNLCAEVTEYTSNEEIAVCSLASLALPQFVTVTKDGKVFFDMAKLREVTKVVIKNLDLSIDKTFYPIPEAAHSNKLHRPLGLGVQGLADVFMMLRLPLSSPEARVLNRAIFQSIYYAAVEASVDLAEEFGPYSSFKGSPSSEGLLQFDLW</sequence>
<comment type="similarity">
    <text evidence="1 9">Belongs to the ribonucleoside diphosphate reductase large chain family.</text>
</comment>
<dbReference type="GO" id="GO:0004748">
    <property type="term" value="F:ribonucleoside-diphosphate reductase activity, thioredoxin disulfide as acceptor"/>
    <property type="evidence" value="ECO:0000318"/>
    <property type="project" value="GO_Central"/>
</dbReference>
<dbReference type="PRINTS" id="PR01183">
    <property type="entry name" value="RIBORDTASEM1"/>
</dbReference>
<dbReference type="STRING" id="105231.A0A1Y1IR82"/>
<dbReference type="SUPFAM" id="SSF48168">
    <property type="entry name" value="R1 subunit of ribonucleotide reductase, N-terminal domain"/>
    <property type="match status" value="1"/>
</dbReference>
<feature type="domain" description="ATP-cone" evidence="10">
    <location>
        <begin position="1"/>
        <end position="121"/>
    </location>
</feature>
<evidence type="ECO:0000256" key="2">
    <source>
        <dbReference type="ARBA" id="ARBA00012274"/>
    </source>
</evidence>
<organism evidence="11 12">
    <name type="scientific">Klebsormidium nitens</name>
    <name type="common">Green alga</name>
    <name type="synonym">Ulothrix nitens</name>
    <dbReference type="NCBI Taxonomy" id="105231"/>
    <lineage>
        <taxon>Eukaryota</taxon>
        <taxon>Viridiplantae</taxon>
        <taxon>Streptophyta</taxon>
        <taxon>Klebsormidiophyceae</taxon>
        <taxon>Klebsormidiales</taxon>
        <taxon>Klebsormidiaceae</taxon>
        <taxon>Klebsormidium</taxon>
    </lineage>
</organism>
<dbReference type="PANTHER" id="PTHR11573">
    <property type="entry name" value="RIBONUCLEOSIDE-DIPHOSPHATE REDUCTASE LARGE CHAIN"/>
    <property type="match status" value="1"/>
</dbReference>
<name>A0A1Y1IR82_KLENI</name>
<keyword evidence="7 9" id="KW-0215">Deoxyribonucleotide synthesis</keyword>
<dbReference type="PROSITE" id="PS51161">
    <property type="entry name" value="ATP_CONE"/>
    <property type="match status" value="1"/>
</dbReference>
<reference evidence="11 12" key="1">
    <citation type="journal article" date="2014" name="Nat. Commun.">
        <title>Klebsormidium flaccidum genome reveals primary factors for plant terrestrial adaptation.</title>
        <authorList>
            <person name="Hori K."/>
            <person name="Maruyama F."/>
            <person name="Fujisawa T."/>
            <person name="Togashi T."/>
            <person name="Yamamoto N."/>
            <person name="Seo M."/>
            <person name="Sato S."/>
            <person name="Yamada T."/>
            <person name="Mori H."/>
            <person name="Tajima N."/>
            <person name="Moriyama T."/>
            <person name="Ikeuchi M."/>
            <person name="Watanabe M."/>
            <person name="Wada H."/>
            <person name="Kobayashi K."/>
            <person name="Saito M."/>
            <person name="Masuda T."/>
            <person name="Sasaki-Sekimoto Y."/>
            <person name="Mashiguchi K."/>
            <person name="Awai K."/>
            <person name="Shimojima M."/>
            <person name="Masuda S."/>
            <person name="Iwai M."/>
            <person name="Nobusawa T."/>
            <person name="Narise T."/>
            <person name="Kondo S."/>
            <person name="Saito H."/>
            <person name="Sato R."/>
            <person name="Murakawa M."/>
            <person name="Ihara Y."/>
            <person name="Oshima-Yamada Y."/>
            <person name="Ohtaka K."/>
            <person name="Satoh M."/>
            <person name="Sonobe K."/>
            <person name="Ishii M."/>
            <person name="Ohtani R."/>
            <person name="Kanamori-Sato M."/>
            <person name="Honoki R."/>
            <person name="Miyazaki D."/>
            <person name="Mochizuki H."/>
            <person name="Umetsu J."/>
            <person name="Higashi K."/>
            <person name="Shibata D."/>
            <person name="Kamiya Y."/>
            <person name="Sato N."/>
            <person name="Nakamura Y."/>
            <person name="Tabata S."/>
            <person name="Ida S."/>
            <person name="Kurokawa K."/>
            <person name="Ohta H."/>
        </authorList>
    </citation>
    <scope>NUCLEOTIDE SEQUENCE [LARGE SCALE GENOMIC DNA]</scope>
    <source>
        <strain evidence="11 12">NIES-2285</strain>
    </source>
</reference>
<evidence type="ECO:0000256" key="6">
    <source>
        <dbReference type="ARBA" id="ARBA00023002"/>
    </source>
</evidence>
<keyword evidence="6 9" id="KW-0560">Oxidoreductase</keyword>
<gene>
    <name evidence="11" type="ORF">KFL_008480020</name>
</gene>
<proteinExistence type="inferred from homology"/>
<dbReference type="InterPro" id="IPR039718">
    <property type="entry name" value="Rrm1"/>
</dbReference>
<protein>
    <recommendedName>
        <fullName evidence="2 9">Ribonucleoside-diphosphate reductase</fullName>
        <ecNumber evidence="2 9">1.17.4.1</ecNumber>
    </recommendedName>
</protein>
<comment type="catalytic activity">
    <reaction evidence="9">
        <text>a 2'-deoxyribonucleoside 5'-diphosphate + [thioredoxin]-disulfide + H2O = a ribonucleoside 5'-diphosphate + [thioredoxin]-dithiol</text>
        <dbReference type="Rhea" id="RHEA:23252"/>
        <dbReference type="Rhea" id="RHEA-COMP:10698"/>
        <dbReference type="Rhea" id="RHEA-COMP:10700"/>
        <dbReference type="ChEBI" id="CHEBI:15377"/>
        <dbReference type="ChEBI" id="CHEBI:29950"/>
        <dbReference type="ChEBI" id="CHEBI:50058"/>
        <dbReference type="ChEBI" id="CHEBI:57930"/>
        <dbReference type="ChEBI" id="CHEBI:73316"/>
        <dbReference type="EC" id="1.17.4.1"/>
    </reaction>
</comment>
<dbReference type="EMBL" id="DF237797">
    <property type="protein sequence ID" value="GAQ91761.1"/>
    <property type="molecule type" value="Genomic_DNA"/>
</dbReference>
<evidence type="ECO:0000256" key="5">
    <source>
        <dbReference type="ARBA" id="ARBA00022840"/>
    </source>
</evidence>
<dbReference type="AlphaFoldDB" id="A0A1Y1IR82"/>
<evidence type="ECO:0000313" key="11">
    <source>
        <dbReference type="EMBL" id="GAQ91761.1"/>
    </source>
</evidence>
<dbReference type="OrthoDB" id="3000483at2759"/>
<dbReference type="InterPro" id="IPR008926">
    <property type="entry name" value="RNR_R1-su_N"/>
</dbReference>
<dbReference type="GO" id="GO:0005524">
    <property type="term" value="F:ATP binding"/>
    <property type="evidence" value="ECO:0000318"/>
    <property type="project" value="GO_Central"/>
</dbReference>
<evidence type="ECO:0000256" key="8">
    <source>
        <dbReference type="PROSITE-ProRule" id="PRU00492"/>
    </source>
</evidence>
<dbReference type="InterPro" id="IPR013346">
    <property type="entry name" value="NrdE_NrdA_C"/>
</dbReference>
<keyword evidence="5 8" id="KW-0067">ATP-binding</keyword>
<keyword evidence="12" id="KW-1185">Reference proteome</keyword>
<dbReference type="InterPro" id="IPR005144">
    <property type="entry name" value="ATP-cone_dom"/>
</dbReference>
<dbReference type="EC" id="1.17.4.1" evidence="2 9"/>
<accession>A0A1Y1IR82</accession>
<evidence type="ECO:0000256" key="9">
    <source>
        <dbReference type="RuleBase" id="RU003410"/>
    </source>
</evidence>
<keyword evidence="3" id="KW-0021">Allosteric enzyme</keyword>
<dbReference type="PANTHER" id="PTHR11573:SF6">
    <property type="entry name" value="RIBONUCLEOSIDE-DIPHOSPHATE REDUCTASE LARGE SUBUNIT"/>
    <property type="match status" value="1"/>
</dbReference>
<comment type="function">
    <text evidence="9">Provides the precursors necessary for DNA synthesis. Catalyzes the biosynthesis of deoxyribonucleotides from the corresponding ribonucleotides.</text>
</comment>
<dbReference type="OMA" id="FCPNEAL"/>
<evidence type="ECO:0000259" key="10">
    <source>
        <dbReference type="PROSITE" id="PS51161"/>
    </source>
</evidence>
<dbReference type="Pfam" id="PF00317">
    <property type="entry name" value="Ribonuc_red_lgN"/>
    <property type="match status" value="1"/>
</dbReference>
<evidence type="ECO:0000256" key="3">
    <source>
        <dbReference type="ARBA" id="ARBA00022533"/>
    </source>
</evidence>
<dbReference type="InterPro" id="IPR013509">
    <property type="entry name" value="RNR_lsu_N"/>
</dbReference>
<dbReference type="InterPro" id="IPR000788">
    <property type="entry name" value="RNR_lg_C"/>
</dbReference>
<dbReference type="SUPFAM" id="SSF51998">
    <property type="entry name" value="PFL-like glycyl radical enzymes"/>
    <property type="match status" value="1"/>
</dbReference>
<dbReference type="Gene3D" id="3.20.70.20">
    <property type="match status" value="1"/>
</dbReference>
<dbReference type="Proteomes" id="UP000054558">
    <property type="component" value="Unassembled WGS sequence"/>
</dbReference>
<keyword evidence="4 8" id="KW-0547">Nucleotide-binding</keyword>
<dbReference type="Pfam" id="PF02867">
    <property type="entry name" value="Ribonuc_red_lgC"/>
    <property type="match status" value="1"/>
</dbReference>
<dbReference type="GO" id="GO:0005971">
    <property type="term" value="C:ribonucleoside-diphosphate reductase complex"/>
    <property type="evidence" value="ECO:0000318"/>
    <property type="project" value="GO_Central"/>
</dbReference>